<reference evidence="3" key="1">
    <citation type="submission" date="2016-07" db="EMBL/GenBank/DDBJ databases">
        <authorList>
            <person name="Florea S."/>
            <person name="Webb J.S."/>
            <person name="Jaromczyk J."/>
            <person name="Schardl C.L."/>
        </authorList>
    </citation>
    <scope>NUCLEOTIDE SEQUENCE [LARGE SCALE GENOMIC DNA]</scope>
    <source>
        <strain evidence="3">Z6</strain>
    </source>
</reference>
<dbReference type="SUPFAM" id="SSF52540">
    <property type="entry name" value="P-loop containing nucleoside triphosphate hydrolases"/>
    <property type="match status" value="1"/>
</dbReference>
<sequence length="250" mass="28757">MKKIAFYNNKGGVGKSTLAVNIAHALAKVDYKVLLIDLDSQNDCSLMLGIDRNQERKSFYDLINPHSAANIKECIIEARENLDLLPNSKYEIIEKEFNNNAMFLTTLLDEKLAGLEEMDYDYVIFDCSPSRSIINSAILFFIDYIFIPVQLEIPAIDGLATIFDYLEDLRLDFAKIKLIIPNMYDSRTNEGRENLKMLEESFAGQEIVTNPVYRRIKITEATKQGKTIFEYDEEAQKQLYPIIERVVEID</sequence>
<evidence type="ECO:0000313" key="2">
    <source>
        <dbReference type="EMBL" id="OCL28762.1"/>
    </source>
</evidence>
<name>A0A1C0ADF4_9FIRM</name>
<dbReference type="PIRSF" id="PIRSF009320">
    <property type="entry name" value="Nuc_binding_HP_1000"/>
    <property type="match status" value="1"/>
</dbReference>
<accession>A0A1C0ADF4</accession>
<reference evidence="2 3" key="2">
    <citation type="submission" date="2016-08" db="EMBL/GenBank/DDBJ databases">
        <title>Orenia metallireducens sp. nov. strain Z6, a Novel Metal-reducing Firmicute from the Deep Subsurface.</title>
        <authorList>
            <person name="Maxim B.I."/>
            <person name="Kenneth K."/>
            <person name="Flynn T.M."/>
            <person name="Oloughlin E.J."/>
            <person name="Locke R.A."/>
            <person name="Weber J.R."/>
            <person name="Egan S.M."/>
            <person name="Mackie R.I."/>
            <person name="Cann I.K."/>
        </authorList>
    </citation>
    <scope>NUCLEOTIDE SEQUENCE [LARGE SCALE GENOMIC DNA]</scope>
    <source>
        <strain evidence="2 3">Z6</strain>
    </source>
</reference>
<dbReference type="PANTHER" id="PTHR13696">
    <property type="entry name" value="P-LOOP CONTAINING NUCLEOSIDE TRIPHOSPHATE HYDROLASE"/>
    <property type="match status" value="1"/>
</dbReference>
<organism evidence="2 3">
    <name type="scientific">Orenia metallireducens</name>
    <dbReference type="NCBI Taxonomy" id="1413210"/>
    <lineage>
        <taxon>Bacteria</taxon>
        <taxon>Bacillati</taxon>
        <taxon>Bacillota</taxon>
        <taxon>Clostridia</taxon>
        <taxon>Halanaerobiales</taxon>
        <taxon>Halobacteroidaceae</taxon>
        <taxon>Orenia</taxon>
    </lineage>
</organism>
<dbReference type="CDD" id="cd02042">
    <property type="entry name" value="ParAB_family"/>
    <property type="match status" value="1"/>
</dbReference>
<feature type="domain" description="AAA" evidence="1">
    <location>
        <begin position="1"/>
        <end position="172"/>
    </location>
</feature>
<dbReference type="PANTHER" id="PTHR13696:SF99">
    <property type="entry name" value="COBYRINIC ACID AC-DIAMIDE SYNTHASE"/>
    <property type="match status" value="1"/>
</dbReference>
<dbReference type="EMBL" id="LWDV01000002">
    <property type="protein sequence ID" value="OCL28762.1"/>
    <property type="molecule type" value="Genomic_DNA"/>
</dbReference>
<dbReference type="AlphaFoldDB" id="A0A1C0ADF4"/>
<evidence type="ECO:0000259" key="1">
    <source>
        <dbReference type="Pfam" id="PF13614"/>
    </source>
</evidence>
<keyword evidence="3" id="KW-1185">Reference proteome</keyword>
<dbReference type="OrthoDB" id="9815116at2"/>
<dbReference type="Pfam" id="PF13614">
    <property type="entry name" value="AAA_31"/>
    <property type="match status" value="1"/>
</dbReference>
<dbReference type="Proteomes" id="UP000093514">
    <property type="component" value="Unassembled WGS sequence"/>
</dbReference>
<dbReference type="InterPro" id="IPR027417">
    <property type="entry name" value="P-loop_NTPase"/>
</dbReference>
<dbReference type="InterPro" id="IPR050678">
    <property type="entry name" value="DNA_Partitioning_ATPase"/>
</dbReference>
<dbReference type="RefSeq" id="WP_068714281.1">
    <property type="nucleotide sequence ID" value="NZ_LWDV01000002.1"/>
</dbReference>
<comment type="caution">
    <text evidence="2">The sequence shown here is derived from an EMBL/GenBank/DDBJ whole genome shotgun (WGS) entry which is preliminary data.</text>
</comment>
<proteinExistence type="predicted"/>
<gene>
    <name evidence="2" type="ORF">U472_00130</name>
</gene>
<protein>
    <recommendedName>
        <fullName evidence="1">AAA domain-containing protein</fullName>
    </recommendedName>
</protein>
<dbReference type="Gene3D" id="3.40.50.300">
    <property type="entry name" value="P-loop containing nucleotide triphosphate hydrolases"/>
    <property type="match status" value="1"/>
</dbReference>
<evidence type="ECO:0000313" key="3">
    <source>
        <dbReference type="Proteomes" id="UP000093514"/>
    </source>
</evidence>
<dbReference type="InterPro" id="IPR025669">
    <property type="entry name" value="AAA_dom"/>
</dbReference>